<keyword evidence="3" id="KW-0479">Metal-binding</keyword>
<evidence type="ECO:0000256" key="3">
    <source>
        <dbReference type="PIRSR" id="PIRSR603782-1"/>
    </source>
</evidence>
<dbReference type="PROSITE" id="PS51352">
    <property type="entry name" value="THIOREDOXIN_2"/>
    <property type="match status" value="1"/>
</dbReference>
<evidence type="ECO:0000256" key="2">
    <source>
        <dbReference type="ARBA" id="ARBA00023008"/>
    </source>
</evidence>
<sequence>MQTSHLSIFLITSLVILSGCLDESQNSGFWGTELSPPVPTPNFQLTNQHNESFNLTSFQGNVVIISFIFTHCSDTCLPTTQLLKNLSMSLTPDLESNISLISISVDPFRDTPEVLANFTLQNNITWPHLTGTWGSLKPVWDDFGIWVVPQNSESNNNTNSDENYGVLHNPAVFILDKDLRKRSLFTGVDWSPAYLIHDIEIILQE</sequence>
<proteinExistence type="inferred from homology"/>
<evidence type="ECO:0000256" key="4">
    <source>
        <dbReference type="PIRSR" id="PIRSR603782-2"/>
    </source>
</evidence>
<reference evidence="6" key="1">
    <citation type="journal article" date="2014" name="Genome Biol. Evol.">
        <title>Pangenome evidence for extensive interdomain horizontal transfer affecting lineage core and shell genes in uncultured planktonic thaumarchaeota and euryarchaeota.</title>
        <authorList>
            <person name="Deschamps P."/>
            <person name="Zivanovic Y."/>
            <person name="Moreira D."/>
            <person name="Rodriguez-Valera F."/>
            <person name="Lopez-Garcia P."/>
        </authorList>
    </citation>
    <scope>NUCLEOTIDE SEQUENCE</scope>
</reference>
<protein>
    <submittedName>
        <fullName evidence="6">SenC-like protein</fullName>
    </submittedName>
</protein>
<dbReference type="EMBL" id="KF900445">
    <property type="protein sequence ID" value="AIE95265.1"/>
    <property type="molecule type" value="Genomic_DNA"/>
</dbReference>
<dbReference type="SUPFAM" id="SSF52833">
    <property type="entry name" value="Thioredoxin-like"/>
    <property type="match status" value="1"/>
</dbReference>
<dbReference type="PANTHER" id="PTHR12151:SF25">
    <property type="entry name" value="LINALOOL DEHYDRATASE_ISOMERASE DOMAIN-CONTAINING PROTEIN"/>
    <property type="match status" value="1"/>
</dbReference>
<comment type="similarity">
    <text evidence="1">Belongs to the SCO1/2 family.</text>
</comment>
<dbReference type="PANTHER" id="PTHR12151">
    <property type="entry name" value="ELECTRON TRANSPORT PROTIN SCO1/SENC FAMILY MEMBER"/>
    <property type="match status" value="1"/>
</dbReference>
<dbReference type="InterPro" id="IPR013766">
    <property type="entry name" value="Thioredoxin_domain"/>
</dbReference>
<dbReference type="InterPro" id="IPR003782">
    <property type="entry name" value="SCO1/SenC"/>
</dbReference>
<evidence type="ECO:0000313" key="6">
    <source>
        <dbReference type="EMBL" id="AIE95265.1"/>
    </source>
</evidence>
<evidence type="ECO:0000256" key="1">
    <source>
        <dbReference type="ARBA" id="ARBA00010996"/>
    </source>
</evidence>
<dbReference type="Pfam" id="PF02630">
    <property type="entry name" value="SCO1-SenC"/>
    <property type="match status" value="1"/>
</dbReference>
<feature type="binding site" evidence="3">
    <location>
        <position position="76"/>
    </location>
    <ligand>
        <name>Cu cation</name>
        <dbReference type="ChEBI" id="CHEBI:23378"/>
    </ligand>
</feature>
<keyword evidence="4" id="KW-1015">Disulfide bond</keyword>
<evidence type="ECO:0000259" key="5">
    <source>
        <dbReference type="PROSITE" id="PS51352"/>
    </source>
</evidence>
<name>A0A075FUB3_9EURY</name>
<dbReference type="InterPro" id="IPR036249">
    <property type="entry name" value="Thioredoxin-like_sf"/>
</dbReference>
<feature type="binding site" evidence="3">
    <location>
        <position position="72"/>
    </location>
    <ligand>
        <name>Cu cation</name>
        <dbReference type="ChEBI" id="CHEBI:23378"/>
    </ligand>
</feature>
<dbReference type="GO" id="GO:0046872">
    <property type="term" value="F:metal ion binding"/>
    <property type="evidence" value="ECO:0007669"/>
    <property type="project" value="UniProtKB-KW"/>
</dbReference>
<organism evidence="6">
    <name type="scientific">uncultured marine group II/III euryarchaeote AD1000_61_A07</name>
    <dbReference type="NCBI Taxonomy" id="1457792"/>
    <lineage>
        <taxon>Archaea</taxon>
        <taxon>Methanobacteriati</taxon>
        <taxon>Methanobacteriota</taxon>
        <taxon>environmental samples</taxon>
    </lineage>
</organism>
<feature type="domain" description="Thioredoxin" evidence="5">
    <location>
        <begin position="34"/>
        <end position="205"/>
    </location>
</feature>
<dbReference type="AlphaFoldDB" id="A0A075FUB3"/>
<keyword evidence="2 3" id="KW-0186">Copper</keyword>
<dbReference type="CDD" id="cd02968">
    <property type="entry name" value="SCO"/>
    <property type="match status" value="1"/>
</dbReference>
<feature type="disulfide bond" description="Redox-active" evidence="4">
    <location>
        <begin position="72"/>
        <end position="76"/>
    </location>
</feature>
<accession>A0A075FUB3</accession>
<dbReference type="Gene3D" id="3.40.30.10">
    <property type="entry name" value="Glutaredoxin"/>
    <property type="match status" value="1"/>
</dbReference>
<feature type="binding site" evidence="3">
    <location>
        <position position="168"/>
    </location>
    <ligand>
        <name>Cu cation</name>
        <dbReference type="ChEBI" id="CHEBI:23378"/>
    </ligand>
</feature>